<dbReference type="InterPro" id="IPR050109">
    <property type="entry name" value="HTH-type_TetR-like_transc_reg"/>
</dbReference>
<dbReference type="EMBL" id="SHKL01000001">
    <property type="protein sequence ID" value="RZT85017.1"/>
    <property type="molecule type" value="Genomic_DNA"/>
</dbReference>
<comment type="caution">
    <text evidence="6">The sequence shown here is derived from an EMBL/GenBank/DDBJ whole genome shotgun (WGS) entry which is preliminary data.</text>
</comment>
<protein>
    <submittedName>
        <fullName evidence="6">TetR family transcriptional regulator</fullName>
    </submittedName>
</protein>
<dbReference type="InterPro" id="IPR001647">
    <property type="entry name" value="HTH_TetR"/>
</dbReference>
<name>A0A4Q7UT03_PSEST</name>
<dbReference type="Pfam" id="PF00440">
    <property type="entry name" value="TetR_N"/>
    <property type="match status" value="1"/>
</dbReference>
<keyword evidence="2 4" id="KW-0238">DNA-binding</keyword>
<accession>A0A4Q7UT03</accession>
<evidence type="ECO:0000313" key="6">
    <source>
        <dbReference type="EMBL" id="RZT85017.1"/>
    </source>
</evidence>
<dbReference type="PROSITE" id="PS50977">
    <property type="entry name" value="HTH_TETR_2"/>
    <property type="match status" value="1"/>
</dbReference>
<evidence type="ECO:0000256" key="4">
    <source>
        <dbReference type="PROSITE-ProRule" id="PRU00335"/>
    </source>
</evidence>
<dbReference type="InterPro" id="IPR009057">
    <property type="entry name" value="Homeodomain-like_sf"/>
</dbReference>
<sequence length="211" mass="22375">MSDEVKTPNGRAARTEARVVSAATALFLERGYQGTTLADVAAAAGVGARTVYVRFGTKAALLRRAIDVALVGDTLPIDVAHRDWSVTAMTAPTLHERVAAQASGGRALMERVGPLLAVAGQAEPVEAEIAAAAQAGREETVRQVRAFWAALGRDGLLHPGADPDWAGATTALLATADTYLLITRTLRWTPAEYETWIHRTWMHLATTPGPA</sequence>
<evidence type="ECO:0000256" key="2">
    <source>
        <dbReference type="ARBA" id="ARBA00023125"/>
    </source>
</evidence>
<feature type="DNA-binding region" description="H-T-H motif" evidence="4">
    <location>
        <begin position="36"/>
        <end position="55"/>
    </location>
</feature>
<dbReference type="PRINTS" id="PR00455">
    <property type="entry name" value="HTHTETR"/>
</dbReference>
<gene>
    <name evidence="6" type="ORF">EV383_1879</name>
</gene>
<keyword evidence="3" id="KW-0804">Transcription</keyword>
<keyword evidence="1" id="KW-0805">Transcription regulation</keyword>
<organism evidence="6 7">
    <name type="scientific">Pseudonocardia sediminis</name>
    <dbReference type="NCBI Taxonomy" id="1397368"/>
    <lineage>
        <taxon>Bacteria</taxon>
        <taxon>Bacillati</taxon>
        <taxon>Actinomycetota</taxon>
        <taxon>Actinomycetes</taxon>
        <taxon>Pseudonocardiales</taxon>
        <taxon>Pseudonocardiaceae</taxon>
        <taxon>Pseudonocardia</taxon>
    </lineage>
</organism>
<evidence type="ECO:0000256" key="1">
    <source>
        <dbReference type="ARBA" id="ARBA00023015"/>
    </source>
</evidence>
<feature type="domain" description="HTH tetR-type" evidence="5">
    <location>
        <begin position="13"/>
        <end position="73"/>
    </location>
</feature>
<dbReference type="Proteomes" id="UP000291591">
    <property type="component" value="Unassembled WGS sequence"/>
</dbReference>
<dbReference type="GO" id="GO:0003700">
    <property type="term" value="F:DNA-binding transcription factor activity"/>
    <property type="evidence" value="ECO:0007669"/>
    <property type="project" value="TreeGrafter"/>
</dbReference>
<dbReference type="RefSeq" id="WP_165438288.1">
    <property type="nucleotide sequence ID" value="NZ_SHKL01000001.1"/>
</dbReference>
<dbReference type="PANTHER" id="PTHR30055:SF234">
    <property type="entry name" value="HTH-TYPE TRANSCRIPTIONAL REGULATOR BETI"/>
    <property type="match status" value="1"/>
</dbReference>
<reference evidence="6 7" key="1">
    <citation type="submission" date="2019-02" db="EMBL/GenBank/DDBJ databases">
        <title>Sequencing the genomes of 1000 actinobacteria strains.</title>
        <authorList>
            <person name="Klenk H.-P."/>
        </authorList>
    </citation>
    <scope>NUCLEOTIDE SEQUENCE [LARGE SCALE GENOMIC DNA]</scope>
    <source>
        <strain evidence="6 7">DSM 45779</strain>
    </source>
</reference>
<evidence type="ECO:0000313" key="7">
    <source>
        <dbReference type="Proteomes" id="UP000291591"/>
    </source>
</evidence>
<dbReference type="AlphaFoldDB" id="A0A4Q7UT03"/>
<dbReference type="PROSITE" id="PS01081">
    <property type="entry name" value="HTH_TETR_1"/>
    <property type="match status" value="1"/>
</dbReference>
<evidence type="ECO:0000256" key="3">
    <source>
        <dbReference type="ARBA" id="ARBA00023163"/>
    </source>
</evidence>
<dbReference type="SUPFAM" id="SSF46689">
    <property type="entry name" value="Homeodomain-like"/>
    <property type="match status" value="1"/>
</dbReference>
<dbReference type="GO" id="GO:0000976">
    <property type="term" value="F:transcription cis-regulatory region binding"/>
    <property type="evidence" value="ECO:0007669"/>
    <property type="project" value="TreeGrafter"/>
</dbReference>
<dbReference type="Gene3D" id="1.10.357.10">
    <property type="entry name" value="Tetracycline Repressor, domain 2"/>
    <property type="match status" value="1"/>
</dbReference>
<proteinExistence type="predicted"/>
<dbReference type="PANTHER" id="PTHR30055">
    <property type="entry name" value="HTH-TYPE TRANSCRIPTIONAL REGULATOR RUTR"/>
    <property type="match status" value="1"/>
</dbReference>
<keyword evidence="7" id="KW-1185">Reference proteome</keyword>
<evidence type="ECO:0000259" key="5">
    <source>
        <dbReference type="PROSITE" id="PS50977"/>
    </source>
</evidence>
<dbReference type="InterPro" id="IPR023772">
    <property type="entry name" value="DNA-bd_HTH_TetR-type_CS"/>
</dbReference>